<protein>
    <submittedName>
        <fullName evidence="1">Uncharacterized protein</fullName>
    </submittedName>
</protein>
<accession>G0MI34</accession>
<dbReference type="InParanoid" id="G0MI34"/>
<dbReference type="HOGENOM" id="CLU_185516_0_0_1"/>
<dbReference type="eggNOG" id="ENOG502TID1">
    <property type="taxonomic scope" value="Eukaryota"/>
</dbReference>
<dbReference type="AlphaFoldDB" id="G0MI34"/>
<name>G0MI34_CAEBE</name>
<evidence type="ECO:0000313" key="1">
    <source>
        <dbReference type="EMBL" id="EGT59553.1"/>
    </source>
</evidence>
<keyword evidence="2" id="KW-1185">Reference proteome</keyword>
<evidence type="ECO:0000313" key="2">
    <source>
        <dbReference type="Proteomes" id="UP000008068"/>
    </source>
</evidence>
<proteinExistence type="predicted"/>
<dbReference type="OMA" id="CVHLPRD"/>
<dbReference type="OrthoDB" id="5841434at2759"/>
<dbReference type="EMBL" id="GL379795">
    <property type="protein sequence ID" value="EGT59553.1"/>
    <property type="molecule type" value="Genomic_DNA"/>
</dbReference>
<dbReference type="Proteomes" id="UP000008068">
    <property type="component" value="Unassembled WGS sequence"/>
</dbReference>
<sequence>MKVAEAIFLDSISCASEKFAPNCEIDGILLRKVMSLAYKGRNIIRMCVHLPRDSNAEKYAYDLEMVAHEIDILVYSEEDDKDGDQ</sequence>
<organism evidence="2">
    <name type="scientific">Caenorhabditis brenneri</name>
    <name type="common">Nematode worm</name>
    <dbReference type="NCBI Taxonomy" id="135651"/>
    <lineage>
        <taxon>Eukaryota</taxon>
        <taxon>Metazoa</taxon>
        <taxon>Ecdysozoa</taxon>
        <taxon>Nematoda</taxon>
        <taxon>Chromadorea</taxon>
        <taxon>Rhabditida</taxon>
        <taxon>Rhabditina</taxon>
        <taxon>Rhabditomorpha</taxon>
        <taxon>Rhabditoidea</taxon>
        <taxon>Rhabditidae</taxon>
        <taxon>Peloderinae</taxon>
        <taxon>Caenorhabditis</taxon>
    </lineage>
</organism>
<reference evidence="2" key="1">
    <citation type="submission" date="2011-07" db="EMBL/GenBank/DDBJ databases">
        <authorList>
            <consortium name="Caenorhabditis brenneri Sequencing and Analysis Consortium"/>
            <person name="Wilson R.K."/>
        </authorList>
    </citation>
    <scope>NUCLEOTIDE SEQUENCE [LARGE SCALE GENOMIC DNA]</scope>
    <source>
        <strain evidence="2">PB2801</strain>
    </source>
</reference>
<gene>
    <name evidence="1" type="ORF">CAEBREN_15994</name>
</gene>